<protein>
    <submittedName>
        <fullName evidence="2">Uncharacterized protein</fullName>
    </submittedName>
</protein>
<accession>A0A699V6K4</accession>
<evidence type="ECO:0000256" key="1">
    <source>
        <dbReference type="SAM" id="MobiDB-lite"/>
    </source>
</evidence>
<feature type="compositionally biased region" description="Basic and acidic residues" evidence="1">
    <location>
        <begin position="16"/>
        <end position="31"/>
    </location>
</feature>
<comment type="caution">
    <text evidence="2">The sequence shown here is derived from an EMBL/GenBank/DDBJ whole genome shotgun (WGS) entry which is preliminary data.</text>
</comment>
<organism evidence="2">
    <name type="scientific">Tanacetum cinerariifolium</name>
    <name type="common">Dalmatian daisy</name>
    <name type="synonym">Chrysanthemum cinerariifolium</name>
    <dbReference type="NCBI Taxonomy" id="118510"/>
    <lineage>
        <taxon>Eukaryota</taxon>
        <taxon>Viridiplantae</taxon>
        <taxon>Streptophyta</taxon>
        <taxon>Embryophyta</taxon>
        <taxon>Tracheophyta</taxon>
        <taxon>Spermatophyta</taxon>
        <taxon>Magnoliopsida</taxon>
        <taxon>eudicotyledons</taxon>
        <taxon>Gunneridae</taxon>
        <taxon>Pentapetalae</taxon>
        <taxon>asterids</taxon>
        <taxon>campanulids</taxon>
        <taxon>Asterales</taxon>
        <taxon>Asteraceae</taxon>
        <taxon>Asteroideae</taxon>
        <taxon>Anthemideae</taxon>
        <taxon>Anthemidinae</taxon>
        <taxon>Tanacetum</taxon>
    </lineage>
</organism>
<dbReference type="AlphaFoldDB" id="A0A699V6K4"/>
<feature type="non-terminal residue" evidence="2">
    <location>
        <position position="173"/>
    </location>
</feature>
<proteinExistence type="predicted"/>
<dbReference type="EMBL" id="BKCJ011409197">
    <property type="protein sequence ID" value="GFD30952.1"/>
    <property type="molecule type" value="Genomic_DNA"/>
</dbReference>
<sequence>GAVGDCRDTPGGNQRADPRNRAHQSDHETDLAPHQPGDLRGQIKHNPVDTGLNQQVDRAQVQHSRLAHGLEHTAVALFLTVFSVEHGLQLLAFFSAQPLGVCGAVVQIEIGPDAHGRRHQAFDREQPLPAMAAEHAVQFQQQTRERAAEDERQRCTKVKEAHGPSACCLREPV</sequence>
<gene>
    <name evidence="2" type="ORF">Tci_902921</name>
</gene>
<reference evidence="2" key="1">
    <citation type="journal article" date="2019" name="Sci. Rep.">
        <title>Draft genome of Tanacetum cinerariifolium, the natural source of mosquito coil.</title>
        <authorList>
            <person name="Yamashiro T."/>
            <person name="Shiraishi A."/>
            <person name="Satake H."/>
            <person name="Nakayama K."/>
        </authorList>
    </citation>
    <scope>NUCLEOTIDE SEQUENCE</scope>
</reference>
<name>A0A699V6K4_TANCI</name>
<evidence type="ECO:0000313" key="2">
    <source>
        <dbReference type="EMBL" id="GFD30952.1"/>
    </source>
</evidence>
<feature type="non-terminal residue" evidence="2">
    <location>
        <position position="1"/>
    </location>
</feature>
<feature type="region of interest" description="Disordered" evidence="1">
    <location>
        <begin position="1"/>
        <end position="49"/>
    </location>
</feature>